<gene>
    <name evidence="3" type="ORF">JOE42_000123</name>
</gene>
<sequence length="79" mass="8355">MAYDITLANRVRAALSEEKNVRERKMFGGFAFTVDERMAVCVGTGGGALLTRVPADRDADYLAPPGSAPRGDGRGPIDG</sequence>
<keyword evidence="4" id="KW-1185">Reference proteome</keyword>
<protein>
    <submittedName>
        <fullName evidence="3">TfoX/Sxy family transcriptional regulator of competence genes</fullName>
    </submittedName>
</protein>
<dbReference type="Proteomes" id="UP000703038">
    <property type="component" value="Unassembled WGS sequence"/>
</dbReference>
<evidence type="ECO:0000259" key="2">
    <source>
        <dbReference type="Pfam" id="PF04993"/>
    </source>
</evidence>
<proteinExistence type="predicted"/>
<organism evidence="3 4">
    <name type="scientific">Rhodococcoides corynebacterioides</name>
    <dbReference type="NCBI Taxonomy" id="53972"/>
    <lineage>
        <taxon>Bacteria</taxon>
        <taxon>Bacillati</taxon>
        <taxon>Actinomycetota</taxon>
        <taxon>Actinomycetes</taxon>
        <taxon>Mycobacteriales</taxon>
        <taxon>Nocardiaceae</taxon>
        <taxon>Rhodococcoides</taxon>
    </lineage>
</organism>
<evidence type="ECO:0000313" key="3">
    <source>
        <dbReference type="EMBL" id="MBM7413390.1"/>
    </source>
</evidence>
<name>A0ABS2KNZ8_9NOCA</name>
<evidence type="ECO:0000313" key="4">
    <source>
        <dbReference type="Proteomes" id="UP000703038"/>
    </source>
</evidence>
<dbReference type="RefSeq" id="WP_204866017.1">
    <property type="nucleotide sequence ID" value="NZ_JAFBBK010000001.1"/>
</dbReference>
<dbReference type="Gene3D" id="3.30.1460.30">
    <property type="entry name" value="YgaC/TfoX-N like chaperone"/>
    <property type="match status" value="1"/>
</dbReference>
<dbReference type="EMBL" id="JAFBBK010000001">
    <property type="protein sequence ID" value="MBM7413390.1"/>
    <property type="molecule type" value="Genomic_DNA"/>
</dbReference>
<feature type="region of interest" description="Disordered" evidence="1">
    <location>
        <begin position="58"/>
        <end position="79"/>
    </location>
</feature>
<reference evidence="3 4" key="1">
    <citation type="submission" date="2021-01" db="EMBL/GenBank/DDBJ databases">
        <title>Genomics of switchgrass bacterial isolates.</title>
        <authorList>
            <person name="Shade A."/>
        </authorList>
    </citation>
    <scope>NUCLEOTIDE SEQUENCE [LARGE SCALE GENOMIC DNA]</scope>
    <source>
        <strain evidence="3 4">PvP111</strain>
    </source>
</reference>
<dbReference type="InterPro" id="IPR007076">
    <property type="entry name" value="TfoX_N"/>
</dbReference>
<comment type="caution">
    <text evidence="3">The sequence shown here is derived from an EMBL/GenBank/DDBJ whole genome shotgun (WGS) entry which is preliminary data.</text>
</comment>
<evidence type="ECO:0000256" key="1">
    <source>
        <dbReference type="SAM" id="MobiDB-lite"/>
    </source>
</evidence>
<accession>A0ABS2KNZ8</accession>
<dbReference type="Pfam" id="PF04993">
    <property type="entry name" value="TfoX_N"/>
    <property type="match status" value="1"/>
</dbReference>
<dbReference type="SUPFAM" id="SSF159894">
    <property type="entry name" value="YgaC/TfoX-N like"/>
    <property type="match status" value="1"/>
</dbReference>
<feature type="domain" description="TfoX N-terminal" evidence="2">
    <location>
        <begin position="15"/>
        <end position="67"/>
    </location>
</feature>